<proteinExistence type="predicted"/>
<evidence type="ECO:0000313" key="3">
    <source>
        <dbReference type="Proteomes" id="UP000244896"/>
    </source>
</evidence>
<dbReference type="EMBL" id="CP023004">
    <property type="protein sequence ID" value="AWI10335.1"/>
    <property type="molecule type" value="Genomic_DNA"/>
</dbReference>
<reference evidence="2 3" key="1">
    <citation type="journal article" date="2018" name="Syst. Appl. Microbiol.">
        <title>Ereboglobus luteus gen. nov. sp. nov. from cockroach guts, and new insights into the oxygen relationship of the genera Opitutus and Didymococcus (Verrucomicrobia: Opitutaceae).</title>
        <authorList>
            <person name="Tegtmeier D."/>
            <person name="Belitz A."/>
            <person name="Radek R."/>
            <person name="Heimerl T."/>
            <person name="Brune A."/>
        </authorList>
    </citation>
    <scope>NUCLEOTIDE SEQUENCE [LARGE SCALE GENOMIC DNA]</scope>
    <source>
        <strain evidence="2 3">Ho45</strain>
    </source>
</reference>
<dbReference type="AlphaFoldDB" id="A0A2U8E6F3"/>
<evidence type="ECO:0000256" key="1">
    <source>
        <dbReference type="SAM" id="MobiDB-lite"/>
    </source>
</evidence>
<protein>
    <submittedName>
        <fullName evidence="2">Uncharacterized protein</fullName>
    </submittedName>
</protein>
<accession>A0A2U8E6F3</accession>
<name>A0A2U8E6F3_9BACT</name>
<keyword evidence="3" id="KW-1185">Reference proteome</keyword>
<evidence type="ECO:0000313" key="2">
    <source>
        <dbReference type="EMBL" id="AWI10335.1"/>
    </source>
</evidence>
<gene>
    <name evidence="2" type="ORF">CKA38_14675</name>
</gene>
<organism evidence="2 3">
    <name type="scientific">Ereboglobus luteus</name>
    <dbReference type="NCBI Taxonomy" id="1796921"/>
    <lineage>
        <taxon>Bacteria</taxon>
        <taxon>Pseudomonadati</taxon>
        <taxon>Verrucomicrobiota</taxon>
        <taxon>Opitutia</taxon>
        <taxon>Opitutales</taxon>
        <taxon>Opitutaceae</taxon>
        <taxon>Ereboglobus</taxon>
    </lineage>
</organism>
<dbReference type="KEGG" id="elut:CKA38_14675"/>
<sequence>MTGEPRESGGADDNFGTSPENGLRAIPQNIMITCETTFVMELLNLPKGRKRTALRIELLQNINLGETAIFRLLRGYLEASLWTSTDDEGEPLDKDFCITNIATESLLSAWAECSRFIRENETDLTHLDDARNGYNFWLSRSSYGSGGFGDERPSDESAECAMRQLTHASHVFGEIDLYLGDDRKQHFSNESAVV</sequence>
<feature type="region of interest" description="Disordered" evidence="1">
    <location>
        <begin position="1"/>
        <end position="20"/>
    </location>
</feature>
<dbReference type="Proteomes" id="UP000244896">
    <property type="component" value="Chromosome"/>
</dbReference>